<dbReference type="Pfam" id="PF12802">
    <property type="entry name" value="MarR_2"/>
    <property type="match status" value="1"/>
</dbReference>
<dbReference type="PANTHER" id="PTHR33164">
    <property type="entry name" value="TRANSCRIPTIONAL REGULATOR, MARR FAMILY"/>
    <property type="match status" value="1"/>
</dbReference>
<dbReference type="EMBL" id="JBHRXX010000002">
    <property type="protein sequence ID" value="MFC3683324.1"/>
    <property type="molecule type" value="Genomic_DNA"/>
</dbReference>
<reference evidence="3" key="1">
    <citation type="journal article" date="2019" name="Int. J. Syst. Evol. Microbiol.">
        <title>The Global Catalogue of Microorganisms (GCM) 10K type strain sequencing project: providing services to taxonomists for standard genome sequencing and annotation.</title>
        <authorList>
            <consortium name="The Broad Institute Genomics Platform"/>
            <consortium name="The Broad Institute Genome Sequencing Center for Infectious Disease"/>
            <person name="Wu L."/>
            <person name="Ma J."/>
        </authorList>
    </citation>
    <scope>NUCLEOTIDE SEQUENCE [LARGE SCALE GENOMIC DNA]</scope>
    <source>
        <strain evidence="3">KCTC 42501</strain>
    </source>
</reference>
<dbReference type="InterPro" id="IPR036390">
    <property type="entry name" value="WH_DNA-bd_sf"/>
</dbReference>
<feature type="domain" description="HTH marR-type" evidence="1">
    <location>
        <begin position="16"/>
        <end position="143"/>
    </location>
</feature>
<protein>
    <submittedName>
        <fullName evidence="2">MarR family winged helix-turn-helix transcriptional regulator</fullName>
    </submittedName>
</protein>
<name>A0ABV7W0H7_9BURK</name>
<sequence length="156" mass="17077">MAASTPPKTLPQGCTNLKLRQFMRRVSQFYDAEMAQVGLKTTQYSLLSYVDKLGPVRPGELAAGLKMDASTLTRNLRPLIDAGWVVVSAGDDARSRRVSLTPAGREKRAEAKRRWKVAQVGINRLLGEDQVVALHALIDASMDKLDPVEIAGDSDE</sequence>
<dbReference type="Gene3D" id="1.10.10.10">
    <property type="entry name" value="Winged helix-like DNA-binding domain superfamily/Winged helix DNA-binding domain"/>
    <property type="match status" value="1"/>
</dbReference>
<dbReference type="InterPro" id="IPR039422">
    <property type="entry name" value="MarR/SlyA-like"/>
</dbReference>
<comment type="caution">
    <text evidence="2">The sequence shown here is derived from an EMBL/GenBank/DDBJ whole genome shotgun (WGS) entry which is preliminary data.</text>
</comment>
<dbReference type="InterPro" id="IPR036388">
    <property type="entry name" value="WH-like_DNA-bd_sf"/>
</dbReference>
<dbReference type="Proteomes" id="UP001595729">
    <property type="component" value="Unassembled WGS sequence"/>
</dbReference>
<dbReference type="PANTHER" id="PTHR33164:SF105">
    <property type="entry name" value="TRANSCRIPTIONAL REPRESSOR PROTEIN-RELATED"/>
    <property type="match status" value="1"/>
</dbReference>
<dbReference type="SMART" id="SM00347">
    <property type="entry name" value="HTH_MARR"/>
    <property type="match status" value="1"/>
</dbReference>
<dbReference type="InterPro" id="IPR000835">
    <property type="entry name" value="HTH_MarR-typ"/>
</dbReference>
<evidence type="ECO:0000259" key="1">
    <source>
        <dbReference type="PROSITE" id="PS50995"/>
    </source>
</evidence>
<evidence type="ECO:0000313" key="2">
    <source>
        <dbReference type="EMBL" id="MFC3683324.1"/>
    </source>
</evidence>
<dbReference type="SUPFAM" id="SSF46785">
    <property type="entry name" value="Winged helix' DNA-binding domain"/>
    <property type="match status" value="1"/>
</dbReference>
<accession>A0ABV7W0H7</accession>
<evidence type="ECO:0000313" key="3">
    <source>
        <dbReference type="Proteomes" id="UP001595729"/>
    </source>
</evidence>
<dbReference type="PROSITE" id="PS50995">
    <property type="entry name" value="HTH_MARR_2"/>
    <property type="match status" value="1"/>
</dbReference>
<gene>
    <name evidence="2" type="ORF">ACFOPI_06935</name>
</gene>
<organism evidence="2 3">
    <name type="scientific">Hydrogenophaga luteola</name>
    <dbReference type="NCBI Taxonomy" id="1591122"/>
    <lineage>
        <taxon>Bacteria</taxon>
        <taxon>Pseudomonadati</taxon>
        <taxon>Pseudomonadota</taxon>
        <taxon>Betaproteobacteria</taxon>
        <taxon>Burkholderiales</taxon>
        <taxon>Comamonadaceae</taxon>
        <taxon>Hydrogenophaga</taxon>
    </lineage>
</organism>
<proteinExistence type="predicted"/>
<keyword evidence="3" id="KW-1185">Reference proteome</keyword>
<dbReference type="RefSeq" id="WP_382172395.1">
    <property type="nucleotide sequence ID" value="NZ_JBHRXX010000002.1"/>
</dbReference>